<dbReference type="EMBL" id="GBXM01042530">
    <property type="protein sequence ID" value="JAH66047.1"/>
    <property type="molecule type" value="Transcribed_RNA"/>
</dbReference>
<reference evidence="2" key="1">
    <citation type="submission" date="2014-11" db="EMBL/GenBank/DDBJ databases">
        <authorList>
            <person name="Amaro Gonzalez C."/>
        </authorList>
    </citation>
    <scope>NUCLEOTIDE SEQUENCE</scope>
</reference>
<accession>A0A0E9UJT6</accession>
<evidence type="ECO:0000256" key="1">
    <source>
        <dbReference type="SAM" id="MobiDB-lite"/>
    </source>
</evidence>
<protein>
    <submittedName>
        <fullName evidence="2">Uncharacterized protein</fullName>
    </submittedName>
</protein>
<proteinExistence type="predicted"/>
<reference evidence="2" key="2">
    <citation type="journal article" date="2015" name="Fish Shellfish Immunol.">
        <title>Early steps in the European eel (Anguilla anguilla)-Vibrio vulnificus interaction in the gills: Role of the RtxA13 toxin.</title>
        <authorList>
            <person name="Callol A."/>
            <person name="Pajuelo D."/>
            <person name="Ebbesson L."/>
            <person name="Teles M."/>
            <person name="MacKenzie S."/>
            <person name="Amaro C."/>
        </authorList>
    </citation>
    <scope>NUCLEOTIDE SEQUENCE</scope>
</reference>
<evidence type="ECO:0000313" key="2">
    <source>
        <dbReference type="EMBL" id="JAH66047.1"/>
    </source>
</evidence>
<feature type="region of interest" description="Disordered" evidence="1">
    <location>
        <begin position="1"/>
        <end position="20"/>
    </location>
</feature>
<organism evidence="2">
    <name type="scientific">Anguilla anguilla</name>
    <name type="common">European freshwater eel</name>
    <name type="synonym">Muraena anguilla</name>
    <dbReference type="NCBI Taxonomy" id="7936"/>
    <lineage>
        <taxon>Eukaryota</taxon>
        <taxon>Metazoa</taxon>
        <taxon>Chordata</taxon>
        <taxon>Craniata</taxon>
        <taxon>Vertebrata</taxon>
        <taxon>Euteleostomi</taxon>
        <taxon>Actinopterygii</taxon>
        <taxon>Neopterygii</taxon>
        <taxon>Teleostei</taxon>
        <taxon>Anguilliformes</taxon>
        <taxon>Anguillidae</taxon>
        <taxon>Anguilla</taxon>
    </lineage>
</organism>
<name>A0A0E9UJT6_ANGAN</name>
<dbReference type="AlphaFoldDB" id="A0A0E9UJT6"/>
<sequence>MHSKRRASMTGRECRRGQNF</sequence>